<evidence type="ECO:0000259" key="2">
    <source>
        <dbReference type="Pfam" id="PF00557"/>
    </source>
</evidence>
<evidence type="ECO:0000313" key="4">
    <source>
        <dbReference type="EMBL" id="RFT15982.1"/>
    </source>
</evidence>
<keyword evidence="4" id="KW-0378">Hydrolase</keyword>
<dbReference type="AlphaFoldDB" id="A0A3E2BMW3"/>
<proteinExistence type="predicted"/>
<accession>A0A3E2BMW3</accession>
<keyword evidence="1" id="KW-0732">Signal</keyword>
<keyword evidence="4" id="KW-0031">Aminopeptidase</keyword>
<comment type="caution">
    <text evidence="4">The sequence shown here is derived from an EMBL/GenBank/DDBJ whole genome shotgun (WGS) entry which is preliminary data.</text>
</comment>
<dbReference type="InterPro" id="IPR006311">
    <property type="entry name" value="TAT_signal"/>
</dbReference>
<dbReference type="InterPro" id="IPR029149">
    <property type="entry name" value="Creatin/AminoP/Spt16_N"/>
</dbReference>
<dbReference type="InterPro" id="IPR036005">
    <property type="entry name" value="Creatinase/aminopeptidase-like"/>
</dbReference>
<dbReference type="InterPro" id="IPR000994">
    <property type="entry name" value="Pept_M24"/>
</dbReference>
<evidence type="ECO:0000256" key="1">
    <source>
        <dbReference type="SAM" id="SignalP"/>
    </source>
</evidence>
<dbReference type="PANTHER" id="PTHR46112:SF3">
    <property type="entry name" value="AMINOPEPTIDASE YPDF"/>
    <property type="match status" value="1"/>
</dbReference>
<feature type="domain" description="Creatinase N-terminal" evidence="3">
    <location>
        <begin position="58"/>
        <end position="190"/>
    </location>
</feature>
<organism evidence="4 5">
    <name type="scientific">Candidatus Saccharicenans subterraneus</name>
    <dbReference type="NCBI Taxonomy" id="2508984"/>
    <lineage>
        <taxon>Bacteria</taxon>
        <taxon>Candidatus Aminicenantota</taxon>
        <taxon>Candidatus Aminicenantia</taxon>
        <taxon>Candidatus Aminicenantales</taxon>
        <taxon>Candidatus Saccharicenantaceae</taxon>
        <taxon>Candidatus Saccharicenans</taxon>
    </lineage>
</organism>
<dbReference type="SUPFAM" id="SSF55920">
    <property type="entry name" value="Creatinase/aminopeptidase"/>
    <property type="match status" value="1"/>
</dbReference>
<keyword evidence="4" id="KW-0645">Protease</keyword>
<evidence type="ECO:0000313" key="5">
    <source>
        <dbReference type="Proteomes" id="UP000257323"/>
    </source>
</evidence>
<sequence>MPGRRDFLKIGSLALLAGGSMTSALAALKLSGQKVGDAKLKSLLESIRPFGPEDFQIRWQKASRLITEHKLGSLWVEPGPTMQYFTGVNWWRSERTFGFLLFPDRAPVWVCSAFELDRAREMIPADQEIRTWEENESPFLLIGKTAREYSRTKKIGIEPSTRVFIVHGLRRDAPGLELMDGSPVSDGCRGIKSEKEIKCLEAANRITKLAYREAFGKLKEGMTQDELAGFIREAHAGYGVSGSGGPSFGPASSFPHGSRKRKNLEKGDAILVDGGCRVEGYSSDVTRTLIFGRASALQEKIWDTVRRAQLAALNACRPGAACEDVDRAARKVVEEAGFGPGYKYFSHRVGHGIGLEGHEYPYLVQGNKLRIQPGMTFSNEPGIYLPGEFGIRIEDCMVVTEEGARIMGGLEAVSLNEPFAAE</sequence>
<dbReference type="Gene3D" id="3.40.350.10">
    <property type="entry name" value="Creatinase/prolidase N-terminal domain"/>
    <property type="match status" value="1"/>
</dbReference>
<dbReference type="PROSITE" id="PS51318">
    <property type="entry name" value="TAT"/>
    <property type="match status" value="1"/>
</dbReference>
<dbReference type="InterPro" id="IPR000587">
    <property type="entry name" value="Creatinase_N"/>
</dbReference>
<gene>
    <name evidence="4" type="ORF">OP8BY_1988</name>
</gene>
<dbReference type="Proteomes" id="UP000257323">
    <property type="component" value="Unassembled WGS sequence"/>
</dbReference>
<dbReference type="Pfam" id="PF01321">
    <property type="entry name" value="Creatinase_N"/>
    <property type="match status" value="1"/>
</dbReference>
<name>A0A3E2BMW3_9BACT</name>
<dbReference type="InterPro" id="IPR050659">
    <property type="entry name" value="Peptidase_M24B"/>
</dbReference>
<feature type="domain" description="Peptidase M24" evidence="2">
    <location>
        <begin position="199"/>
        <end position="401"/>
    </location>
</feature>
<protein>
    <submittedName>
        <fullName evidence="4">Aminopeptidase YpdF (MP-, MA-, MS-, AP-, NP-specific)</fullName>
    </submittedName>
</protein>
<dbReference type="Gene3D" id="3.90.230.10">
    <property type="entry name" value="Creatinase/methionine aminopeptidase superfamily"/>
    <property type="match status" value="1"/>
</dbReference>
<dbReference type="GO" id="GO:0004177">
    <property type="term" value="F:aminopeptidase activity"/>
    <property type="evidence" value="ECO:0007669"/>
    <property type="project" value="UniProtKB-KW"/>
</dbReference>
<reference evidence="4 5" key="1">
    <citation type="submission" date="2018-08" db="EMBL/GenBank/DDBJ databases">
        <title>Genome analysis of the thermophilic bacterium of the candidate phylum Aminicenantes from deep subsurface aquifer revealed its physiology and ecological role.</title>
        <authorList>
            <person name="Kadnikov V.V."/>
            <person name="Mardanov A.V."/>
            <person name="Beletsky A.V."/>
            <person name="Karnachuk O.V."/>
            <person name="Ravin N.V."/>
        </authorList>
    </citation>
    <scope>NUCLEOTIDE SEQUENCE [LARGE SCALE GENOMIC DNA]</scope>
    <source>
        <strain evidence="4">BY38</strain>
    </source>
</reference>
<dbReference type="EMBL" id="QUAH01000005">
    <property type="protein sequence ID" value="RFT15982.1"/>
    <property type="molecule type" value="Genomic_DNA"/>
</dbReference>
<feature type="chain" id="PRO_5017615539" evidence="1">
    <location>
        <begin position="27"/>
        <end position="422"/>
    </location>
</feature>
<evidence type="ECO:0000259" key="3">
    <source>
        <dbReference type="Pfam" id="PF01321"/>
    </source>
</evidence>
<dbReference type="Pfam" id="PF00557">
    <property type="entry name" value="Peptidase_M24"/>
    <property type="match status" value="1"/>
</dbReference>
<dbReference type="PANTHER" id="PTHR46112">
    <property type="entry name" value="AMINOPEPTIDASE"/>
    <property type="match status" value="1"/>
</dbReference>
<feature type="signal peptide" evidence="1">
    <location>
        <begin position="1"/>
        <end position="26"/>
    </location>
</feature>
<dbReference type="SUPFAM" id="SSF53092">
    <property type="entry name" value="Creatinase/prolidase N-terminal domain"/>
    <property type="match status" value="1"/>
</dbReference>